<dbReference type="Pfam" id="PF20700">
    <property type="entry name" value="Mutator"/>
    <property type="match status" value="1"/>
</dbReference>
<dbReference type="EMBL" id="JARPUR010000003">
    <property type="protein sequence ID" value="KAK4880215.1"/>
    <property type="molecule type" value="Genomic_DNA"/>
</dbReference>
<evidence type="ECO:0000256" key="1">
    <source>
        <dbReference type="SAM" id="MobiDB-lite"/>
    </source>
</evidence>
<comment type="caution">
    <text evidence="3">The sequence shown here is derived from an EMBL/GenBank/DDBJ whole genome shotgun (WGS) entry which is preliminary data.</text>
</comment>
<accession>A0AAN7SRB7</accession>
<feature type="region of interest" description="Disordered" evidence="1">
    <location>
        <begin position="1"/>
        <end position="49"/>
    </location>
</feature>
<evidence type="ECO:0000313" key="3">
    <source>
        <dbReference type="EMBL" id="KAK4880215.1"/>
    </source>
</evidence>
<feature type="compositionally biased region" description="Basic and acidic residues" evidence="1">
    <location>
        <begin position="32"/>
        <end position="43"/>
    </location>
</feature>
<reference evidence="4" key="1">
    <citation type="submission" date="2023-01" db="EMBL/GenBank/DDBJ databases">
        <title>Key to firefly adult light organ development and bioluminescence: homeobox transcription factors regulate luciferase expression and transportation to peroxisome.</title>
        <authorList>
            <person name="Fu X."/>
        </authorList>
    </citation>
    <scope>NUCLEOTIDE SEQUENCE [LARGE SCALE GENOMIC DNA]</scope>
</reference>
<dbReference type="AlphaFoldDB" id="A0AAN7SRB7"/>
<feature type="domain" description="Mutator-like transposase" evidence="2">
    <location>
        <begin position="77"/>
        <end position="427"/>
    </location>
</feature>
<evidence type="ECO:0000313" key="4">
    <source>
        <dbReference type="Proteomes" id="UP001353858"/>
    </source>
</evidence>
<dbReference type="InterPro" id="IPR049012">
    <property type="entry name" value="Mutator_transp_dom"/>
</dbReference>
<gene>
    <name evidence="3" type="ORF">RN001_008361</name>
</gene>
<name>A0AAN7SRB7_9COLE</name>
<feature type="compositionally biased region" description="Basic residues" evidence="1">
    <location>
        <begin position="1"/>
        <end position="23"/>
    </location>
</feature>
<protein>
    <recommendedName>
        <fullName evidence="2">Mutator-like transposase domain-containing protein</fullName>
    </recommendedName>
</protein>
<keyword evidence="4" id="KW-1185">Reference proteome</keyword>
<proteinExistence type="predicted"/>
<evidence type="ECO:0000259" key="2">
    <source>
        <dbReference type="Pfam" id="PF20700"/>
    </source>
</evidence>
<organism evidence="3 4">
    <name type="scientific">Aquatica leii</name>
    <dbReference type="NCBI Taxonomy" id="1421715"/>
    <lineage>
        <taxon>Eukaryota</taxon>
        <taxon>Metazoa</taxon>
        <taxon>Ecdysozoa</taxon>
        <taxon>Arthropoda</taxon>
        <taxon>Hexapoda</taxon>
        <taxon>Insecta</taxon>
        <taxon>Pterygota</taxon>
        <taxon>Neoptera</taxon>
        <taxon>Endopterygota</taxon>
        <taxon>Coleoptera</taxon>
        <taxon>Polyphaga</taxon>
        <taxon>Elateriformia</taxon>
        <taxon>Elateroidea</taxon>
        <taxon>Lampyridae</taxon>
        <taxon>Luciolinae</taxon>
        <taxon>Aquatica</taxon>
    </lineage>
</organism>
<dbReference type="Proteomes" id="UP001353858">
    <property type="component" value="Unassembled WGS sequence"/>
</dbReference>
<sequence>MPKVKKNVGAQKKSRRMMLRKARKTESEEEIVSDRDTDPKDVTDVSSVDEDQYSDASLLIESDTETDHIQKEKVLTGRRVVDIQYFLSALKSLQHMGFGCSFLKAEVISEKIEGFESVLTFKCNMCGKVDVIRTGDTNSSFGSANRASVVGGLSIGIGYPQLAQLFAAMDIPQMSNGTYLKHHNGISKWVTNLNQHLMSVASKEETELADEKNEDGIPIIAVIADGAWGKRSYRRNYSALSGVASIIGAKSKKNLYMGVKNKYCYLCTRGRDVSDHTCFRNWNKTSTSMEAGIICEGFSDSISRHNLIYGQLIGDGDSSVYRHLTELAPYGPTFYIRKIECRNHLLRNYINKLSDLSKNSSFPKSRRDYVCNLSTLGRFRNAVVKAVQYRKHENLPIDTKIENLRRDVLNSPFHILGRHERCQEYFCSGKEDDEVRNDKFK</sequence>